<reference evidence="1 2" key="1">
    <citation type="submission" date="2019-02" db="EMBL/GenBank/DDBJ databases">
        <title>Deep-cultivation of Planctomycetes and their phenomic and genomic characterization uncovers novel biology.</title>
        <authorList>
            <person name="Wiegand S."/>
            <person name="Jogler M."/>
            <person name="Boedeker C."/>
            <person name="Pinto D."/>
            <person name="Vollmers J."/>
            <person name="Rivas-Marin E."/>
            <person name="Kohn T."/>
            <person name="Peeters S.H."/>
            <person name="Heuer A."/>
            <person name="Rast P."/>
            <person name="Oberbeckmann S."/>
            <person name="Bunk B."/>
            <person name="Jeske O."/>
            <person name="Meyerdierks A."/>
            <person name="Storesund J.E."/>
            <person name="Kallscheuer N."/>
            <person name="Luecker S."/>
            <person name="Lage O.M."/>
            <person name="Pohl T."/>
            <person name="Merkel B.J."/>
            <person name="Hornburger P."/>
            <person name="Mueller R.-W."/>
            <person name="Bruemmer F."/>
            <person name="Labrenz M."/>
            <person name="Spormann A.M."/>
            <person name="Op den Camp H."/>
            <person name="Overmann J."/>
            <person name="Amann R."/>
            <person name="Jetten M.S.M."/>
            <person name="Mascher T."/>
            <person name="Medema M.H."/>
            <person name="Devos D.P."/>
            <person name="Kaster A.-K."/>
            <person name="Ovreas L."/>
            <person name="Rohde M."/>
            <person name="Galperin M.Y."/>
            <person name="Jogler C."/>
        </authorList>
    </citation>
    <scope>NUCLEOTIDE SEQUENCE [LARGE SCALE GENOMIC DNA]</scope>
    <source>
        <strain evidence="1 2">Pan181</strain>
    </source>
</reference>
<dbReference type="RefSeq" id="WP_145249303.1">
    <property type="nucleotide sequence ID" value="NZ_CP036278.1"/>
</dbReference>
<dbReference type="Pfam" id="PF04102">
    <property type="entry name" value="SlyX"/>
    <property type="match status" value="1"/>
</dbReference>
<name>A0A518AT33_9BACT</name>
<evidence type="ECO:0000313" key="1">
    <source>
        <dbReference type="EMBL" id="QDU57878.1"/>
    </source>
</evidence>
<sequence length="70" mass="8152">MAEDRQTQLEELLAHQQHLIDTLNSVVTSQQSDINTLQQKTDRLEAKVKLLAEYMERVGEDLPHEKPPHY</sequence>
<protein>
    <recommendedName>
        <fullName evidence="3">Protein SlyX</fullName>
    </recommendedName>
</protein>
<evidence type="ECO:0000313" key="2">
    <source>
        <dbReference type="Proteomes" id="UP000315750"/>
    </source>
</evidence>
<proteinExistence type="predicted"/>
<dbReference type="Proteomes" id="UP000315750">
    <property type="component" value="Chromosome"/>
</dbReference>
<evidence type="ECO:0008006" key="3">
    <source>
        <dbReference type="Google" id="ProtNLM"/>
    </source>
</evidence>
<dbReference type="AlphaFoldDB" id="A0A518AT33"/>
<accession>A0A518AT33</accession>
<keyword evidence="2" id="KW-1185">Reference proteome</keyword>
<dbReference type="OrthoDB" id="285625at2"/>
<dbReference type="InterPro" id="IPR007236">
    <property type="entry name" value="SlyX"/>
</dbReference>
<organism evidence="1 2">
    <name type="scientific">Aeoliella mucimassa</name>
    <dbReference type="NCBI Taxonomy" id="2527972"/>
    <lineage>
        <taxon>Bacteria</taxon>
        <taxon>Pseudomonadati</taxon>
        <taxon>Planctomycetota</taxon>
        <taxon>Planctomycetia</taxon>
        <taxon>Pirellulales</taxon>
        <taxon>Lacipirellulaceae</taxon>
        <taxon>Aeoliella</taxon>
    </lineage>
</organism>
<dbReference type="EMBL" id="CP036278">
    <property type="protein sequence ID" value="QDU57878.1"/>
    <property type="molecule type" value="Genomic_DNA"/>
</dbReference>
<gene>
    <name evidence="1" type="ORF">Pan181_41010</name>
</gene>
<dbReference type="KEGG" id="amuc:Pan181_41010"/>